<reference evidence="1 2" key="1">
    <citation type="submission" date="2017-08" db="EMBL/GenBank/DDBJ databases">
        <title>Infants hospitalized years apart are colonized by the same room-sourced microbial strains.</title>
        <authorList>
            <person name="Brooks B."/>
            <person name="Olm M.R."/>
            <person name="Firek B.A."/>
            <person name="Baker R."/>
            <person name="Thomas B.C."/>
            <person name="Morowitz M.J."/>
            <person name="Banfield J.F."/>
        </authorList>
    </citation>
    <scope>NUCLEOTIDE SEQUENCE [LARGE SCALE GENOMIC DNA]</scope>
    <source>
        <strain evidence="1">S2_005_002_R2_29</strain>
    </source>
</reference>
<dbReference type="PANTHER" id="PTHR21192:SF2">
    <property type="entry name" value="NADH DEHYDROGENASE [UBIQUINONE] 1 ALPHA SUBCOMPLEX ASSEMBLY FACTOR 3"/>
    <property type="match status" value="1"/>
</dbReference>
<dbReference type="InterPro" id="IPR036748">
    <property type="entry name" value="MTH938-like_sf"/>
</dbReference>
<evidence type="ECO:0000313" key="1">
    <source>
        <dbReference type="EMBL" id="PZQ44032.1"/>
    </source>
</evidence>
<gene>
    <name evidence="1" type="ORF">DI551_10950</name>
</gene>
<dbReference type="Gene3D" id="3.40.1230.10">
    <property type="entry name" value="MTH938-like"/>
    <property type="match status" value="1"/>
</dbReference>
<dbReference type="Pfam" id="PF04430">
    <property type="entry name" value="DUF498"/>
    <property type="match status" value="1"/>
</dbReference>
<accession>A0A2W5MS20</accession>
<proteinExistence type="predicted"/>
<organism evidence="1 2">
    <name type="scientific">Micavibrio aeruginosavorus</name>
    <dbReference type="NCBI Taxonomy" id="349221"/>
    <lineage>
        <taxon>Bacteria</taxon>
        <taxon>Pseudomonadati</taxon>
        <taxon>Bdellovibrionota</taxon>
        <taxon>Bdellovibrionia</taxon>
        <taxon>Bdellovibrionales</taxon>
        <taxon>Pseudobdellovibrionaceae</taxon>
        <taxon>Micavibrio</taxon>
    </lineage>
</organism>
<dbReference type="InterPro" id="IPR007523">
    <property type="entry name" value="NDUFAF3/AAMDC"/>
</dbReference>
<protein>
    <recommendedName>
        <fullName evidence="3">Xcc1710-like domain-containing protein</fullName>
    </recommendedName>
</protein>
<dbReference type="Proteomes" id="UP000249417">
    <property type="component" value="Unassembled WGS sequence"/>
</dbReference>
<comment type="caution">
    <text evidence="1">The sequence shown here is derived from an EMBL/GenBank/DDBJ whole genome shotgun (WGS) entry which is preliminary data.</text>
</comment>
<name>A0A2W5MS20_9BACT</name>
<dbReference type="AlphaFoldDB" id="A0A2W5MS20"/>
<evidence type="ECO:0008006" key="3">
    <source>
        <dbReference type="Google" id="ProtNLM"/>
    </source>
</evidence>
<dbReference type="EMBL" id="QFQB01000114">
    <property type="protein sequence ID" value="PZQ44032.1"/>
    <property type="molecule type" value="Genomic_DNA"/>
</dbReference>
<sequence>MDVTPLIPEGRQIIQGYSADGFKVSGKSYDGAIIVTPAATSPWDAPVAFAALDENSFTSLTEQADDIDVVLLGSGVRGEFFPPKLRQALKEKGLVIETMDTGAACRTYNVLMAEGRRVVAALMPLQ</sequence>
<dbReference type="PANTHER" id="PTHR21192">
    <property type="entry name" value="NUCLEAR PROTEIN E3-3"/>
    <property type="match status" value="1"/>
</dbReference>
<evidence type="ECO:0000313" key="2">
    <source>
        <dbReference type="Proteomes" id="UP000249417"/>
    </source>
</evidence>
<dbReference type="CDD" id="cd00248">
    <property type="entry name" value="Mth938-like"/>
    <property type="match status" value="1"/>
</dbReference>
<dbReference type="SUPFAM" id="SSF64076">
    <property type="entry name" value="MTH938-like"/>
    <property type="match status" value="1"/>
</dbReference>